<dbReference type="RefSeq" id="WP_109359986.1">
    <property type="nucleotide sequence ID" value="NZ_QFRJ01000009.1"/>
</dbReference>
<dbReference type="Proteomes" id="UP000245370">
    <property type="component" value="Unassembled WGS sequence"/>
</dbReference>
<organism evidence="1 2">
    <name type="scientific">Brumimicrobium oceani</name>
    <dbReference type="NCBI Taxonomy" id="2100725"/>
    <lineage>
        <taxon>Bacteria</taxon>
        <taxon>Pseudomonadati</taxon>
        <taxon>Bacteroidota</taxon>
        <taxon>Flavobacteriia</taxon>
        <taxon>Flavobacteriales</taxon>
        <taxon>Crocinitomicaceae</taxon>
        <taxon>Brumimicrobium</taxon>
    </lineage>
</organism>
<evidence type="ECO:0000313" key="2">
    <source>
        <dbReference type="Proteomes" id="UP000245370"/>
    </source>
</evidence>
<proteinExistence type="predicted"/>
<reference evidence="1 2" key="2">
    <citation type="submission" date="2018-05" db="EMBL/GenBank/DDBJ databases">
        <authorList>
            <person name="Lanie J.A."/>
            <person name="Ng W.-L."/>
            <person name="Kazmierczak K.M."/>
            <person name="Andrzejewski T.M."/>
            <person name="Davidsen T.M."/>
            <person name="Wayne K.J."/>
            <person name="Tettelin H."/>
            <person name="Glass J.I."/>
            <person name="Rusch D."/>
            <person name="Podicherti R."/>
            <person name="Tsui H.-C.T."/>
            <person name="Winkler M.E."/>
        </authorList>
    </citation>
    <scope>NUCLEOTIDE SEQUENCE [LARGE SCALE GENOMIC DNA]</scope>
    <source>
        <strain evidence="1 2">C305</strain>
    </source>
</reference>
<keyword evidence="2" id="KW-1185">Reference proteome</keyword>
<evidence type="ECO:0008006" key="3">
    <source>
        <dbReference type="Google" id="ProtNLM"/>
    </source>
</evidence>
<comment type="caution">
    <text evidence="1">The sequence shown here is derived from an EMBL/GenBank/DDBJ whole genome shotgun (WGS) entry which is preliminary data.</text>
</comment>
<dbReference type="EMBL" id="QFRJ01000009">
    <property type="protein sequence ID" value="PWH85023.1"/>
    <property type="molecule type" value="Genomic_DNA"/>
</dbReference>
<evidence type="ECO:0000313" key="1">
    <source>
        <dbReference type="EMBL" id="PWH85023.1"/>
    </source>
</evidence>
<name>A0A2U2XB83_9FLAO</name>
<sequence>MSLKHAKHNKKACEFLRESGHFNDWVITTAYYSALHFMQGDMFPGSFENPINGQIKKYQNFNQYHHDVNGPSKHGLLLKLVEDLGDDDVIDAFTNLKDLCWSARYTNYCYDKEVTDLCYDSLNIIEEFCT</sequence>
<reference evidence="1 2" key="1">
    <citation type="submission" date="2018-05" db="EMBL/GenBank/DDBJ databases">
        <title>Brumimicrobium oceani sp. nov., isolated from coastal sediment.</title>
        <authorList>
            <person name="Kou Y."/>
        </authorList>
    </citation>
    <scope>NUCLEOTIDE SEQUENCE [LARGE SCALE GENOMIC DNA]</scope>
    <source>
        <strain evidence="1 2">C305</strain>
    </source>
</reference>
<accession>A0A2U2XB83</accession>
<dbReference type="OrthoDB" id="1442972at2"/>
<dbReference type="AlphaFoldDB" id="A0A2U2XB83"/>
<protein>
    <recommendedName>
        <fullName evidence="3">HEPN domain-containing protein</fullName>
    </recommendedName>
</protein>
<gene>
    <name evidence="1" type="ORF">DIT68_11675</name>
</gene>